<dbReference type="RefSeq" id="WP_033474146.1">
    <property type="nucleotide sequence ID" value="NZ_JGWH01000012.1"/>
</dbReference>
<proteinExistence type="predicted"/>
<evidence type="ECO:0000256" key="4">
    <source>
        <dbReference type="ARBA" id="ARBA00022989"/>
    </source>
</evidence>
<evidence type="ECO:0000256" key="1">
    <source>
        <dbReference type="ARBA" id="ARBA00004429"/>
    </source>
</evidence>
<feature type="transmembrane region" description="Helical" evidence="6">
    <location>
        <begin position="232"/>
        <end position="252"/>
    </location>
</feature>
<dbReference type="Gene3D" id="1.20.1530.10">
    <property type="entry name" value="Na+/H+ antiporter like domain"/>
    <property type="match status" value="1"/>
</dbReference>
<dbReference type="EMBL" id="JGWH01000012">
    <property type="protein sequence ID" value="KCV38336.1"/>
    <property type="molecule type" value="Genomic_DNA"/>
</dbReference>
<keyword evidence="5 6" id="KW-0472">Membrane</keyword>
<sequence>ALFYSGGLDLSGFLVAAMGILVVLGFQRMGVGSAFAYVLPGAIVWTGLLMTGAHPTLAGVVLGMLTPVLSRPTREHPLDMVAYAAQKLRNHDDANDTHHLAMPLKQLRLAQRELLPPVVRVQTALHPWVAFGIMPLFALANAGVSMDGIDLSAAGPQWVMAGVGLALLLGKPLGVVGVSWLMVRLGWCRLPPGVSWGGIVLIGLLAGVGFTMSIFIAMLAFDNETLLGAAKLGVLAGSLLAALLGLAWGAMYRRTTKAA</sequence>
<evidence type="ECO:0000256" key="2">
    <source>
        <dbReference type="ARBA" id="ARBA00022475"/>
    </source>
</evidence>
<dbReference type="PANTHER" id="PTHR30341">
    <property type="entry name" value="SODIUM ION/PROTON ANTIPORTER NHAA-RELATED"/>
    <property type="match status" value="1"/>
</dbReference>
<keyword evidence="8" id="KW-1185">Reference proteome</keyword>
<organism evidence="7 8">
    <name type="scientific">Bordetella bronchiseptica 00-P-2796</name>
    <dbReference type="NCBI Taxonomy" id="1331199"/>
    <lineage>
        <taxon>Bacteria</taxon>
        <taxon>Pseudomonadati</taxon>
        <taxon>Pseudomonadota</taxon>
        <taxon>Betaproteobacteria</taxon>
        <taxon>Burkholderiales</taxon>
        <taxon>Alcaligenaceae</taxon>
        <taxon>Bordetella</taxon>
    </lineage>
</organism>
<evidence type="ECO:0000256" key="3">
    <source>
        <dbReference type="ARBA" id="ARBA00022692"/>
    </source>
</evidence>
<feature type="transmembrane region" description="Helical" evidence="6">
    <location>
        <begin position="128"/>
        <end position="146"/>
    </location>
</feature>
<evidence type="ECO:0000313" key="8">
    <source>
        <dbReference type="Proteomes" id="UP000025756"/>
    </source>
</evidence>
<comment type="caution">
    <text evidence="7">The sequence shown here is derived from an EMBL/GenBank/DDBJ whole genome shotgun (WGS) entry which is preliminary data.</text>
</comment>
<protein>
    <submittedName>
        <fullName evidence="7">Na(+)/H(+) antiporter NhaA domain protein</fullName>
    </submittedName>
</protein>
<accession>A0ABR4RL18</accession>
<evidence type="ECO:0000256" key="6">
    <source>
        <dbReference type="SAM" id="Phobius"/>
    </source>
</evidence>
<keyword evidence="3 6" id="KW-0812">Transmembrane</keyword>
<name>A0ABR4RL18_BORBO</name>
<reference evidence="7 8" key="1">
    <citation type="submission" date="2014-03" db="EMBL/GenBank/DDBJ databases">
        <title>Genome sequence of Bordetella bronchiseptica.</title>
        <authorList>
            <person name="Harvill E."/>
            <person name="Goodfield L.L."/>
            <person name="Ivanov Y.V."/>
            <person name="Meyer J.A."/>
            <person name="Muse S.J."/>
            <person name="Jacobs N."/>
            <person name="Bendor L."/>
            <person name="Smallridge W.E."/>
            <person name="Brinkac L.M."/>
            <person name="Sanka R."/>
            <person name="Kim M."/>
            <person name="Losada L."/>
        </authorList>
    </citation>
    <scope>NUCLEOTIDE SEQUENCE [LARGE SCALE GENOMIC DNA]</scope>
    <source>
        <strain evidence="7 8">00-P-2796</strain>
    </source>
</reference>
<feature type="transmembrane region" description="Helical" evidence="6">
    <location>
        <begin position="42"/>
        <end position="65"/>
    </location>
</feature>
<keyword evidence="2" id="KW-1003">Cell membrane</keyword>
<dbReference type="PANTHER" id="PTHR30341:SF0">
    <property type="entry name" value="NA(+)_H(+) ANTIPORTER NHAA"/>
    <property type="match status" value="1"/>
</dbReference>
<feature type="transmembrane region" description="Helical" evidence="6">
    <location>
        <begin position="12"/>
        <end position="30"/>
    </location>
</feature>
<dbReference type="InterPro" id="IPR004670">
    <property type="entry name" value="NhaA"/>
</dbReference>
<feature type="transmembrane region" description="Helical" evidence="6">
    <location>
        <begin position="195"/>
        <end position="220"/>
    </location>
</feature>
<keyword evidence="4 6" id="KW-1133">Transmembrane helix</keyword>
<gene>
    <name evidence="7" type="ORF">L490_5269</name>
</gene>
<dbReference type="Pfam" id="PF06965">
    <property type="entry name" value="Na_H_antiport_1"/>
    <property type="match status" value="1"/>
</dbReference>
<dbReference type="InterPro" id="IPR023171">
    <property type="entry name" value="Na/H_antiporter_dom_sf"/>
</dbReference>
<comment type="subcellular location">
    <subcellularLocation>
        <location evidence="1">Cell inner membrane</location>
        <topology evidence="1">Multi-pass membrane protein</topology>
    </subcellularLocation>
</comment>
<evidence type="ECO:0000256" key="5">
    <source>
        <dbReference type="ARBA" id="ARBA00023136"/>
    </source>
</evidence>
<evidence type="ECO:0000313" key="7">
    <source>
        <dbReference type="EMBL" id="KCV38336.1"/>
    </source>
</evidence>
<feature type="transmembrane region" description="Helical" evidence="6">
    <location>
        <begin position="158"/>
        <end position="183"/>
    </location>
</feature>
<dbReference type="Proteomes" id="UP000025756">
    <property type="component" value="Unassembled WGS sequence"/>
</dbReference>
<feature type="non-terminal residue" evidence="7">
    <location>
        <position position="1"/>
    </location>
</feature>